<evidence type="ECO:0000256" key="1">
    <source>
        <dbReference type="SAM" id="MobiDB-lite"/>
    </source>
</evidence>
<dbReference type="InterPro" id="IPR046672">
    <property type="entry name" value="DUF6542"/>
</dbReference>
<feature type="transmembrane region" description="Helical" evidence="2">
    <location>
        <begin position="129"/>
        <end position="149"/>
    </location>
</feature>
<dbReference type="EMBL" id="JABVED010000024">
    <property type="protein sequence ID" value="MBC6451139.1"/>
    <property type="molecule type" value="Genomic_DNA"/>
</dbReference>
<name>A0ABR7LEJ5_9PSEU</name>
<dbReference type="Pfam" id="PF20177">
    <property type="entry name" value="DUF6542"/>
    <property type="match status" value="1"/>
</dbReference>
<evidence type="ECO:0000313" key="5">
    <source>
        <dbReference type="Proteomes" id="UP000734823"/>
    </source>
</evidence>
<feature type="compositionally biased region" description="Basic and acidic residues" evidence="1">
    <location>
        <begin position="192"/>
        <end position="295"/>
    </location>
</feature>
<proteinExistence type="predicted"/>
<feature type="transmembrane region" description="Helical" evidence="2">
    <location>
        <begin position="32"/>
        <end position="50"/>
    </location>
</feature>
<keyword evidence="5" id="KW-1185">Reference proteome</keyword>
<organism evidence="4 5">
    <name type="scientific">Actinokineospora xionganensis</name>
    <dbReference type="NCBI Taxonomy" id="2684470"/>
    <lineage>
        <taxon>Bacteria</taxon>
        <taxon>Bacillati</taxon>
        <taxon>Actinomycetota</taxon>
        <taxon>Actinomycetes</taxon>
        <taxon>Pseudonocardiales</taxon>
        <taxon>Pseudonocardiaceae</taxon>
        <taxon>Actinokineospora</taxon>
    </lineage>
</organism>
<comment type="caution">
    <text evidence="4">The sequence shown here is derived from an EMBL/GenBank/DDBJ whole genome shotgun (WGS) entry which is preliminary data.</text>
</comment>
<keyword evidence="2" id="KW-0472">Membrane</keyword>
<feature type="compositionally biased region" description="Basic residues" evidence="1">
    <location>
        <begin position="299"/>
        <end position="308"/>
    </location>
</feature>
<dbReference type="Proteomes" id="UP000734823">
    <property type="component" value="Unassembled WGS sequence"/>
</dbReference>
<feature type="transmembrane region" description="Helical" evidence="2">
    <location>
        <begin position="62"/>
        <end position="79"/>
    </location>
</feature>
<evidence type="ECO:0000313" key="4">
    <source>
        <dbReference type="EMBL" id="MBC6451139.1"/>
    </source>
</evidence>
<keyword evidence="2" id="KW-1133">Transmembrane helix</keyword>
<sequence length="308" mass="34058">MTATRDRRSDLDDDHAEPAWDERPIFGSSRGLPWWGAVLLAFGLALLAAVIDVERLGTLGKIYQGAYVLGCVAAICLVRRSNLFGPMVQPPLVFAVTAIGTILALGPETPGDGLKGLLFSVAMPLTSNFPTMGITTAVVVAIGVARVFLQRDPGATDEDDEPKPAVARRPRPQTPRDDEDLFAAKPPRRPRPAREEEAARPPRRPAREDRARTPREDPPRGARPTRDERKSARPTADKPAREDRPRRPARDEAAGRPRPPREDPRARGARDPNRARDAGKPREGQPDRKPPRPDPTRQPPRRPRPTER</sequence>
<keyword evidence="2" id="KW-0812">Transmembrane</keyword>
<feature type="transmembrane region" description="Helical" evidence="2">
    <location>
        <begin position="91"/>
        <end position="109"/>
    </location>
</feature>
<evidence type="ECO:0000259" key="3">
    <source>
        <dbReference type="Pfam" id="PF20177"/>
    </source>
</evidence>
<accession>A0ABR7LEJ5</accession>
<gene>
    <name evidence="4" type="ORF">GPZ80_28655</name>
</gene>
<dbReference type="RefSeq" id="WP_187224212.1">
    <property type="nucleotide sequence ID" value="NZ_JABVED010000024.1"/>
</dbReference>
<protein>
    <recommendedName>
        <fullName evidence="3">DUF6542 domain-containing protein</fullName>
    </recommendedName>
</protein>
<evidence type="ECO:0000256" key="2">
    <source>
        <dbReference type="SAM" id="Phobius"/>
    </source>
</evidence>
<feature type="region of interest" description="Disordered" evidence="1">
    <location>
        <begin position="153"/>
        <end position="308"/>
    </location>
</feature>
<reference evidence="4 5" key="1">
    <citation type="submission" date="2020-06" db="EMBL/GenBank/DDBJ databases">
        <title>Actinokineospora xiongansis sp. nov., isolated from soil of Baiyangdian.</title>
        <authorList>
            <person name="Zhang X."/>
        </authorList>
    </citation>
    <scope>NUCLEOTIDE SEQUENCE [LARGE SCALE GENOMIC DNA]</scope>
    <source>
        <strain evidence="4 5">HBU206404</strain>
    </source>
</reference>
<feature type="domain" description="DUF6542" evidence="3">
    <location>
        <begin position="31"/>
        <end position="151"/>
    </location>
</feature>